<feature type="transmembrane region" description="Helical" evidence="1">
    <location>
        <begin position="85"/>
        <end position="111"/>
    </location>
</feature>
<dbReference type="EMBL" id="JAJOMB010000001">
    <property type="protein sequence ID" value="MCD5309560.1"/>
    <property type="molecule type" value="Genomic_DNA"/>
</dbReference>
<reference evidence="2" key="1">
    <citation type="submission" date="2021-11" db="EMBL/GenBank/DDBJ databases">
        <title>Streptomyces corallinus and Kineosporia corallina sp. nov., two new coral-derived marine actinobacteria.</title>
        <authorList>
            <person name="Buangrab K."/>
            <person name="Sutthacheep M."/>
            <person name="Yeemin T."/>
            <person name="Harunari E."/>
            <person name="Igarashi Y."/>
            <person name="Sripreechasak P."/>
            <person name="Kanchanasin P."/>
            <person name="Tanasupawat S."/>
            <person name="Phongsopitanun W."/>
        </authorList>
    </citation>
    <scope>NUCLEOTIDE SEQUENCE</scope>
    <source>
        <strain evidence="2">JCM 31032</strain>
    </source>
</reference>
<accession>A0A9X1N8L6</accession>
<protein>
    <submittedName>
        <fullName evidence="2">Uncharacterized protein</fullName>
    </submittedName>
</protein>
<keyword evidence="1" id="KW-0472">Membrane</keyword>
<feature type="transmembrane region" description="Helical" evidence="1">
    <location>
        <begin position="57"/>
        <end position="78"/>
    </location>
</feature>
<keyword evidence="3" id="KW-1185">Reference proteome</keyword>
<evidence type="ECO:0000256" key="1">
    <source>
        <dbReference type="SAM" id="Phobius"/>
    </source>
</evidence>
<gene>
    <name evidence="2" type="ORF">LR394_01510</name>
</gene>
<feature type="transmembrane region" description="Helical" evidence="1">
    <location>
        <begin position="25"/>
        <end position="45"/>
    </location>
</feature>
<keyword evidence="1" id="KW-0812">Transmembrane</keyword>
<dbReference type="Proteomes" id="UP001138997">
    <property type="component" value="Unassembled WGS sequence"/>
</dbReference>
<organism evidence="2 3">
    <name type="scientific">Kineosporia babensis</name>
    <dbReference type="NCBI Taxonomy" id="499548"/>
    <lineage>
        <taxon>Bacteria</taxon>
        <taxon>Bacillati</taxon>
        <taxon>Actinomycetota</taxon>
        <taxon>Actinomycetes</taxon>
        <taxon>Kineosporiales</taxon>
        <taxon>Kineosporiaceae</taxon>
        <taxon>Kineosporia</taxon>
    </lineage>
</organism>
<feature type="transmembrane region" description="Helical" evidence="1">
    <location>
        <begin position="131"/>
        <end position="150"/>
    </location>
</feature>
<sequence length="168" mass="17984">MTTTEWITDIVLLLLVLRQLREGRLTPRTFVLPLVIVAVVAHSYLDSIPTGGNDLVLIAALVTVGAVLGIAGGFYTRVRAVGEDVLVKAGAVAAVLWVLGMGSRMVFQLWAEHGGAEAITRFSIEHSITGSQAWVAAFVLMALTEVVTRLGTIYLRSRMLAPAALQMA</sequence>
<evidence type="ECO:0000313" key="2">
    <source>
        <dbReference type="EMBL" id="MCD5309560.1"/>
    </source>
</evidence>
<proteinExistence type="predicted"/>
<comment type="caution">
    <text evidence="2">The sequence shown here is derived from an EMBL/GenBank/DDBJ whole genome shotgun (WGS) entry which is preliminary data.</text>
</comment>
<name>A0A9X1N8L6_9ACTN</name>
<evidence type="ECO:0000313" key="3">
    <source>
        <dbReference type="Proteomes" id="UP001138997"/>
    </source>
</evidence>
<dbReference type="RefSeq" id="WP_231438484.1">
    <property type="nucleotide sequence ID" value="NZ_JAJOMB010000001.1"/>
</dbReference>
<keyword evidence="1" id="KW-1133">Transmembrane helix</keyword>
<dbReference type="AlphaFoldDB" id="A0A9X1N8L6"/>